<name>A0A2M7EJZ1_9BACT</name>
<gene>
    <name evidence="1" type="ORF">COW57_02945</name>
</gene>
<dbReference type="Proteomes" id="UP000228762">
    <property type="component" value="Unassembled WGS sequence"/>
</dbReference>
<sequence length="99" mass="11545">NSRTLNVLSQEGGVLSLTLEKPFEIFEIIKKETPEIMPTFEPQTQSGRTAHFDSLRLQNPSMLESWDSYRKVDWINEIEYPEFTSQETQKFLSAKFLSN</sequence>
<proteinExistence type="predicted"/>
<comment type="caution">
    <text evidence="1">The sequence shown here is derived from an EMBL/GenBank/DDBJ whole genome shotgun (WGS) entry which is preliminary data.</text>
</comment>
<evidence type="ECO:0000313" key="1">
    <source>
        <dbReference type="EMBL" id="PIV70855.1"/>
    </source>
</evidence>
<reference evidence="2" key="1">
    <citation type="submission" date="2017-09" db="EMBL/GenBank/DDBJ databases">
        <title>Depth-based differentiation of microbial function through sediment-hosted aquifers and enrichment of novel symbionts in the deep terrestrial subsurface.</title>
        <authorList>
            <person name="Probst A.J."/>
            <person name="Ladd B."/>
            <person name="Jarett J.K."/>
            <person name="Geller-Mcgrath D.E."/>
            <person name="Sieber C.M.K."/>
            <person name="Emerson J.B."/>
            <person name="Anantharaman K."/>
            <person name="Thomas B.C."/>
            <person name="Malmstrom R."/>
            <person name="Stieglmeier M."/>
            <person name="Klingl A."/>
            <person name="Woyke T."/>
            <person name="Ryan C.M."/>
            <person name="Banfield J.F."/>
        </authorList>
    </citation>
    <scope>NUCLEOTIDE SEQUENCE [LARGE SCALE GENOMIC DNA]</scope>
</reference>
<organism evidence="1 2">
    <name type="scientific">Candidatus Roizmanbacteria bacterium CG17_big_fil_post_rev_8_21_14_2_50_39_7</name>
    <dbReference type="NCBI Taxonomy" id="1974858"/>
    <lineage>
        <taxon>Bacteria</taxon>
        <taxon>Candidatus Roizmaniibacteriota</taxon>
    </lineage>
</organism>
<feature type="non-terminal residue" evidence="1">
    <location>
        <position position="1"/>
    </location>
</feature>
<evidence type="ECO:0000313" key="2">
    <source>
        <dbReference type="Proteomes" id="UP000228762"/>
    </source>
</evidence>
<accession>A0A2M7EJZ1</accession>
<protein>
    <submittedName>
        <fullName evidence="1">Uncharacterized protein</fullName>
    </submittedName>
</protein>
<dbReference type="AlphaFoldDB" id="A0A2M7EJZ1"/>
<dbReference type="EMBL" id="PFEV01000140">
    <property type="protein sequence ID" value="PIV70855.1"/>
    <property type="molecule type" value="Genomic_DNA"/>
</dbReference>